<accession>A0AAD2ZJT5</accession>
<dbReference type="InterPro" id="IPR024519">
    <property type="entry name" value="IAT_beta"/>
</dbReference>
<feature type="domain" description="Big-1" evidence="3">
    <location>
        <begin position="591"/>
        <end position="679"/>
    </location>
</feature>
<protein>
    <submittedName>
        <fullName evidence="4">Inverse autotransporter beta domain-containing protein</fullName>
    </submittedName>
</protein>
<comment type="caution">
    <text evidence="4">The sequence shown here is derived from an EMBL/GenBank/DDBJ whole genome shotgun (WGS) entry which is preliminary data.</text>
</comment>
<name>A0AAD2ZJT5_PRORE</name>
<feature type="region of interest" description="Disordered" evidence="2">
    <location>
        <begin position="1186"/>
        <end position="1215"/>
    </location>
</feature>
<dbReference type="Gene3D" id="2.60.40.1080">
    <property type="match status" value="1"/>
</dbReference>
<dbReference type="Pfam" id="PF09134">
    <property type="entry name" value="Invasin_D3"/>
    <property type="match status" value="1"/>
</dbReference>
<dbReference type="EMBL" id="ABEXCJ040000007">
    <property type="protein sequence ID" value="ELR5218896.1"/>
    <property type="molecule type" value="Genomic_DNA"/>
</dbReference>
<dbReference type="SUPFAM" id="SSF49373">
    <property type="entry name" value="Invasin/intimin cell-adhesion fragments"/>
    <property type="match status" value="23"/>
</dbReference>
<comment type="similarity">
    <text evidence="1">Belongs to the intimin/invasin family.</text>
</comment>
<evidence type="ECO:0000256" key="1">
    <source>
        <dbReference type="ARBA" id="ARBA00010116"/>
    </source>
</evidence>
<dbReference type="InterPro" id="IPR051715">
    <property type="entry name" value="Intimin-Invasin_domain"/>
</dbReference>
<feature type="region of interest" description="Disordered" evidence="2">
    <location>
        <begin position="1612"/>
        <end position="1638"/>
    </location>
</feature>
<dbReference type="PROSITE" id="PS50194">
    <property type="entry name" value="FILAMIN_REPEAT"/>
    <property type="match status" value="1"/>
</dbReference>
<dbReference type="InterPro" id="IPR013783">
    <property type="entry name" value="Ig-like_fold"/>
</dbReference>
<dbReference type="Gene3D" id="2.60.40.10">
    <property type="entry name" value="Immunoglobulins"/>
    <property type="match status" value="36"/>
</dbReference>
<feature type="region of interest" description="Disordered" evidence="2">
    <location>
        <begin position="980"/>
        <end position="1003"/>
    </location>
</feature>
<dbReference type="InterPro" id="IPR008964">
    <property type="entry name" value="Invasin/intimin_cell_adhesion"/>
</dbReference>
<dbReference type="FunFam" id="2.40.160.160:FF:000001">
    <property type="entry name" value="Intimin-like inverse autotransporter SinH"/>
    <property type="match status" value="1"/>
</dbReference>
<gene>
    <name evidence="5" type="ORF">M0K77_003430</name>
    <name evidence="4" type="ORF">M0K77_RS17150</name>
</gene>
<dbReference type="InterPro" id="IPR003344">
    <property type="entry name" value="Big_1_dom"/>
</dbReference>
<proteinExistence type="inferred from homology"/>
<dbReference type="PANTHER" id="PTHR39576:SF2">
    <property type="entry name" value="ATTACHING AND EFFACING PROTEIN HOMOLOG-RELATED"/>
    <property type="match status" value="1"/>
</dbReference>
<dbReference type="PANTHER" id="PTHR39576">
    <property type="entry name" value="ATTACHING AND EFFACING PROTEIN HOMOLOG-RELATED-RELATED"/>
    <property type="match status" value="1"/>
</dbReference>
<feature type="region of interest" description="Disordered" evidence="2">
    <location>
        <begin position="773"/>
        <end position="792"/>
    </location>
</feature>
<dbReference type="InterPro" id="IPR017868">
    <property type="entry name" value="Filamin/ABP280_repeat-like"/>
</dbReference>
<evidence type="ECO:0000256" key="2">
    <source>
        <dbReference type="SAM" id="MobiDB-lite"/>
    </source>
</evidence>
<sequence length="4651" mass="496360">MNPAMSTTKPTMRHKISNGFVLFTAIWSSAIMPVMPSYAKMLTPDDLPILGSDHLLTDDNKAEKFVAEYSQSAARFISDKKKAADLADMAQDFARSKATNAATDEIHRWLSKAGNAKFSVDVDKKLSIKNTQLDWLVPWYDSTDLLLFTQHNLHRTDGRLQTNNGIGFRRFTPESMMGINAFFDHDLSRYHSRLGFGAEYAQDFLKLSANTYLRTSAWRSAPELKNDYNARPANGWDLHAEGWLPSYPNIGGNLKFEQYFGDDVALFGKDKRQKDPLATTVGINWTPFSLVTLSAEQKISGGLSETNAKVQFTWALGKSLAEQLDPSKVGDARRLMGSRYDFVNRNNNIVLEYQKKTLITLSLPSIIQGKTGELLPLINTLNTKYPLDQLAVQAPEFLAAGGEIILDGTSTRVKLPSYKVAMTEQERKKINLYRFTVTAFDSKGNVSPQATTLVEVTNSGILSINPSEVIKQGNAIANGQDINTLTITARDSFNNIAPDSTVTFILPAGLKFVTQKATSSRMAFSNLFKKMQAAKSTDKQKYKIVTNIKGEASIQFTTLATGEHRIQVVPNGGVPIETAFFFIADTHQAHIKHFNILNNNAIADGTSNNKIQFHVTDNNAHPIKDAVLQLEARNATAKQLSPTDEQGNTEVEVKSQVAGPAKITATLNEQSVTVETHFVFGQLAHVTIVDLAQAAAGTDSTITISLTDTNNNPISGADGSVIVNIDGKPTPITITESHPGSGIYTGKLPGQHTGTPSITVTIDGQTSSPETLIVEPPKPISPNNSNGTGQKGEKGVIENIVVTPNRTHGLQSGDTLDVTVTITDAFNNGLTGLNTNDIDIGQHKGDKLIWTDNGDGSYTTTLPLTEIGTNDLTASINGTTSLKTDIQVGNATGTIHVDKVKIIKVEKPAAGIDSTITFELTDKHSNPVVGETDVIVNIDGQPHTLPVTETSPGIYDVIIQGQLAGNHIVSVIVNGKGSPKEPLIVDKPRPVKPKNPSGTGQKGELGVVDNIFITTGDTSHLQSGDKLEVVVSITDAFNNGLSGLDTNNINIGKHKGDTLVWADNGDGSYTTTLPLTSVGNNDLTVSINGTKSPQKQVQVSNAKGKDKVSKVEIIQTEKPAAGSTSTLTVQLTDNNGNSVVGETEMTVNIDGTPHTLPAKEGKPGIYEVTLPALQAGNHKITAVINGQSSPKDTLEVQKPTPISPNNSNGTGQQGEKGVIDKVAITLDHTHRFESGNPLEITVAVTDAFGNGLAGLNTSNIDIGKHKGNTLSWVDNGDGSYTTTLILTDVGSNDLTASINGIHSPHTEVQVNNAIGTSHVDKVKITKTEIPAAGTNSIVTIELSDKHSNPVVGETEITVNIDGQAHKLPAKEGKPGIYEVTLPALQAGNHNISANVNSQSSTDAILVVKKPIPIKSKKPDGTGTKGEKGVVNSIAMTTGNTSNLQSGDQLEITVTITDAFNNGLIELNTNNITLDGYSDNPVWTDNGDGSYTATLTLTEMGSKDFAASINGHKTPVKSVQVNHAKGKDKVSNVGIIQTEKPAAGSTSILTVQLTDSNGNPVAGEQEMVIDIDGFQHTLPAKEGKPGIYEITLPALQAGVHKITATVNGQSSAKDTLEVKKPTPIRSNNSSGTGNRGERGVINNITVTTGDISHLQSGDKLDITVAIFDAFNNPLTALDTSNIILDGYKASSLKWLDKGDGAYTTSLLLTQTGSNDLFASINGYKSQSISITVSNTTDINKIANIELEPISPSEAGENQTITVKVTDKYQHPVTMISSMITANIDSQSTPIVLTESLTQEGTYTGTLPAQNTGKYTVKVTANNKTASKLWTVKTPATIAVKDKNGSGIRNQRGVIKTVTLASSAVNDLKSGQSLQLTVTLKDVFGNPLEGLSGAGIQLNHRQPSSRSVTWIGLRNGDYTALLPLTKIGQDTLTVKVNKITTSPLNINVGSAIGTSQIKQVKIKDIAKPAAGETSSITLSITDTNDQPITGIEGNAVISIDGAEELFKITEVTNSKGTYIGMLSGQKSGVHKVIAAVGGVKSTESTLTVSAPSPIAINHGGKPHYRGVVNRAIFAISPNNNLKSGGALKLSATLEDAFGNPLTGVDLAQSLTHKQAGKATWIAQKDGSYTANLVLTQLGQDHLFITVNNIQSPTIVIDVKPQLGNNAIHKIDINDITSAAAGAESTFTVVLADAQGNVIDGIQSVEATIGKQKPENINVTQQADGRYIGKLSGQQSGSYDVVISANQQNSAKKTFVVTKPDTVTATANGSGKKEQRGVVSHVELKSASVSSVSGHHLQLTVELKDSFNNPLKGVSSNHIALAHKQAGHVVWTDHNNGQYTATLPLKVLGSDVLTSTVNGINSSVVNITVENTADIKQVSKLIVTTITPSAAGTEQQITVQAVDANNHGVTQIENNINVTLNDKPLNLTFVESKTIKGTYTATLPAQKTGNYTVKISANKQETQQTWQIIAAKTIQATKTDGSGVQGQAGVVNTVALAATNAPNFKSADTVKLTLTLKDAFDNALSNIDVKNITLVHNQTGKVTWVDHHNGTYTADLLLTTLGKDSLVATVNLIKSAPVGINVEKTVGNSHIHQIDIVNIASPQAGAEGTFTVSLNDINSNVVMGITEVTVNIEKQQPLNIAVTQQTDGRYTGKLPGQQNGSYSVAITANKKTSSAKTLTVTKPDTVTVTSNGSGKKDQRGVVSQVELTTAATRFVSGDNLPLMVTLKDHFNNPLKGVSSNHIALKHKQVGHVVWTDHNNGQYTATLPLTVLGNDTLVATVNGTNSSSANITVTNSTDIKQVNQLVIAAIAPSAAGSEQTISVQAVDGNRHGVTHIADDIKITLNDKPLNLTFVESQTDKGTYIATLPAQKTGNYLVKVTANKQKTQQTWQVTAAKTIQATKTDGSGVQGQAGVVNTVALAATNAPNFKSGDTVKLTLTLKDAFDNALSGIDVKNITLTHNQIGKVTWVDHHNGTYTANLALKTLGKDALIATVNNISSQTIDIEVINSKGANEVKNVDVIHILPVGAGADNTVIVSLTDKNGHPVSNITNLSVIIDQQKPFSMSVGQAPSGNYVGTLPGQQSGHHNIVVSIPTTNVVSNKKPFDVSNPAPIAAAASNGGGKKGQHKVVNEVQFIVAPTANLKAGNKVTLTITLKDAFGNGLTEVSSNSIAIAHQQSGSVIWKDNADGTYTADLLLSKLGTDTLKATANGISQSQVIDVEAPLGKSVVNHVALKAPNRTFRVGETAELQLTLTDSHGNGVEKVQTNDIQLEHNHTPVPKLTWLEKGAGIYTTTLPLHQQGKNTFVSRVNQHANTPLAIHVSALTGSAQVKTVGLKVSTNQLAVGSNTELTLTLADQWNNGVEGVMAKDITINDAHIKKNITGLNWQSKGNGTYTASITVAIAGVHSLKATVNLTQSNNVLINALPSTNQNQINKVQLTTNLSDITAGNKATLSLKVTDMNNNPVIHLNNNTITLTANNNKIPAIWDEDNHDLGIYTTSIILSDVKTYRLIAGIGQFTDTTNITVNSPSGKDAVKTITISPIINSDAGQPSSLSIGLTDQYKNPVKNINSSDITVTINGQKQNIIFMEKNVLNKYTAQLPATKAGRYKIKVDINGQSETAEWVVNPPIEIPITSYDKDRLRGSLEAISITHSAKTSTVNSGDKVTLTVGLKDKFDNKLTGAASSLKLLTDLHSGSAWKELNGGLYTQELTMNKLHKQSIQVVVDKLLSDKLELTVAPAKGVKHVHKATLETHEGTIEAGKEVQLTLALTDIVDNGVINIDTGAIQLTNNGKLANVTWANPQDGVYTTKQQLSTVGDYQFKATINNRPSRIQTVEATYPSGKDVVKSAKMTTNLNTFDAGKKVELTLELKDQYGNLVTGINGADIALKDSHTAETIDSNNIAWNMGSAGVYKATLPLTKVGKHTLTATVNKQDADTKEIMVKALKGASNVSEIKLTTAAASMSAGENTTLTLIMLDSYGNEVADITTKDIIFKNTDSTIYTKAPWVKASSHGSFYTAQVTLEKVKKHTLSVEVNKQVKNIEIDVKPQEGAKNVAKVELNAPKTVAINADAELQLSLKDKFGNGVVAVNISDITLEHLNTLIPIAWVEGNEGKYTSSLALTKAKAHPLTAKVNGHSSDTTITVDSPKGVKHVAKISMTSSITADSSGKLTTQPGQEFKLTFTLTDQYYNGVTGLKETDINLTNTQKPSSVLITAWRENTQKKGEYSATVSLTQTAQHALTAKVNAVSDTTQISVTPFSHPDYVASVELKLAQTNINIGENVRFELKAKDKYGNDVFVNDSDIAIHNKNQKSSSIKEKWDITSDTFTRQYKGTLSFTKPGEYIISAGAGSANSRPEVITIEAGAPVFAPGKSSLTASTYETSTTDIKTTTIQLTLKDDNGHLITGKKPTIVITSNVRSGWIPADMLETSAGTYTFEYKNTPHSEIIDIKLFSDSIDYKGNSQIIQIVNYSKISITPLGTKETYAVDRQFPSTGFTGAQFAITPSLGSASNYNWEVDQNWLSIDSKGVVTLNTPPEGRNTAKVTITGRPKTTNSKNMVYTFNMNKWFSAGPKLAFNPARRYCTNSQRMATAEDLKHSKISLFTQWPEKTINDNIKLNQIATQNWIWVMTKHITLYNLQSHTYLDSPFNAGERGIVCVKEY</sequence>
<reference evidence="4" key="1">
    <citation type="submission" date="2023-10" db="EMBL/GenBank/DDBJ databases">
        <authorList>
            <consortium name="Clinical and Environmental Microbiology Branch: Whole genome sequencing antimicrobial resistance pathogens in the healthcare setting"/>
        </authorList>
    </citation>
    <scope>NUCLEOTIDE SEQUENCE</scope>
    <source>
        <strain evidence="4">2020QW-00022</strain>
    </source>
</reference>
<dbReference type="Pfam" id="PF02369">
    <property type="entry name" value="Big_1"/>
    <property type="match status" value="1"/>
</dbReference>
<dbReference type="InterPro" id="IPR038177">
    <property type="entry name" value="IAT_beta_sf"/>
</dbReference>
<dbReference type="EMBL" id="ABEXCJ050000007">
    <property type="protein sequence ID" value="EMR4591083.1"/>
    <property type="molecule type" value="Genomic_DNA"/>
</dbReference>
<dbReference type="Gene3D" id="2.40.160.160">
    <property type="entry name" value="Inverse autotransporter, beta-domain"/>
    <property type="match status" value="1"/>
</dbReference>
<evidence type="ECO:0000313" key="4">
    <source>
        <dbReference type="EMBL" id="ELR5218896.1"/>
    </source>
</evidence>
<dbReference type="SMART" id="SM00634">
    <property type="entry name" value="BID_1"/>
    <property type="match status" value="15"/>
</dbReference>
<organism evidence="4">
    <name type="scientific">Providencia rettgeri</name>
    <dbReference type="NCBI Taxonomy" id="587"/>
    <lineage>
        <taxon>Bacteria</taxon>
        <taxon>Pseudomonadati</taxon>
        <taxon>Pseudomonadota</taxon>
        <taxon>Gammaproteobacteria</taxon>
        <taxon>Enterobacterales</taxon>
        <taxon>Morganellaceae</taxon>
        <taxon>Providencia</taxon>
    </lineage>
</organism>
<dbReference type="GO" id="GO:0009279">
    <property type="term" value="C:cell outer membrane"/>
    <property type="evidence" value="ECO:0007669"/>
    <property type="project" value="TreeGrafter"/>
</dbReference>
<dbReference type="InterPro" id="IPR015217">
    <property type="entry name" value="Invasin_dom_3"/>
</dbReference>
<dbReference type="Pfam" id="PF11924">
    <property type="entry name" value="IAT_beta"/>
    <property type="match status" value="1"/>
</dbReference>
<evidence type="ECO:0000313" key="5">
    <source>
        <dbReference type="EMBL" id="EMR4591083.1"/>
    </source>
</evidence>
<evidence type="ECO:0000259" key="3">
    <source>
        <dbReference type="PROSITE" id="PS51127"/>
    </source>
</evidence>
<dbReference type="PROSITE" id="PS51127">
    <property type="entry name" value="BIG1"/>
    <property type="match status" value="1"/>
</dbReference>